<dbReference type="InterPro" id="IPR011649">
    <property type="entry name" value="KaiB_domain"/>
</dbReference>
<proteinExistence type="predicted"/>
<organism evidence="2 3">
    <name type="scientific">Spirosoma sordidisoli</name>
    <dbReference type="NCBI Taxonomy" id="2502893"/>
    <lineage>
        <taxon>Bacteria</taxon>
        <taxon>Pseudomonadati</taxon>
        <taxon>Bacteroidota</taxon>
        <taxon>Cytophagia</taxon>
        <taxon>Cytophagales</taxon>
        <taxon>Cytophagaceae</taxon>
        <taxon>Spirosoma</taxon>
    </lineage>
</organism>
<evidence type="ECO:0000313" key="3">
    <source>
        <dbReference type="Proteomes" id="UP000290407"/>
    </source>
</evidence>
<dbReference type="SUPFAM" id="SSF52833">
    <property type="entry name" value="Thioredoxin-like"/>
    <property type="match status" value="1"/>
</dbReference>
<dbReference type="SMART" id="SM01248">
    <property type="entry name" value="KaiB"/>
    <property type="match status" value="1"/>
</dbReference>
<dbReference type="EMBL" id="SBLB01000009">
    <property type="protein sequence ID" value="RYC67171.1"/>
    <property type="molecule type" value="Genomic_DNA"/>
</dbReference>
<reference evidence="2 3" key="1">
    <citation type="submission" date="2019-01" db="EMBL/GenBank/DDBJ databases">
        <title>Spirosoma flava sp. nov., a propanil-degrading bacterium isolated from herbicide-contaminated soil.</title>
        <authorList>
            <person name="Zhang L."/>
            <person name="Jiang J.-D."/>
        </authorList>
    </citation>
    <scope>NUCLEOTIDE SEQUENCE [LARGE SCALE GENOMIC DNA]</scope>
    <source>
        <strain evidence="2 3">TY50</strain>
    </source>
</reference>
<sequence>MSESAIPPPTESDGDSQFFVLSLYITGASHHSARAITNLNHICETYLPGQYSLEVIDVYQQKEIAQQEQLFALPLLIKRLPLPERRLIGDLSDTRQVLKGLGLLPDLE</sequence>
<evidence type="ECO:0000313" key="2">
    <source>
        <dbReference type="EMBL" id="RYC67171.1"/>
    </source>
</evidence>
<protein>
    <submittedName>
        <fullName evidence="2">Circadian clock protein KaiB</fullName>
    </submittedName>
</protein>
<dbReference type="AlphaFoldDB" id="A0A4Q2UI60"/>
<dbReference type="Pfam" id="PF07689">
    <property type="entry name" value="KaiB"/>
    <property type="match status" value="1"/>
</dbReference>
<dbReference type="InterPro" id="IPR036249">
    <property type="entry name" value="Thioredoxin-like_sf"/>
</dbReference>
<accession>A0A4Q2UI60</accession>
<keyword evidence="3" id="KW-1185">Reference proteome</keyword>
<dbReference type="Gene3D" id="3.40.30.10">
    <property type="entry name" value="Glutaredoxin"/>
    <property type="match status" value="1"/>
</dbReference>
<dbReference type="GO" id="GO:0048511">
    <property type="term" value="P:rhythmic process"/>
    <property type="evidence" value="ECO:0007669"/>
    <property type="project" value="InterPro"/>
</dbReference>
<evidence type="ECO:0000259" key="1">
    <source>
        <dbReference type="SMART" id="SM01248"/>
    </source>
</evidence>
<dbReference type="PANTHER" id="PTHR41709">
    <property type="entry name" value="KAIB-LIKE PROTEIN 1"/>
    <property type="match status" value="1"/>
</dbReference>
<comment type="caution">
    <text evidence="2">The sequence shown here is derived from an EMBL/GenBank/DDBJ whole genome shotgun (WGS) entry which is preliminary data.</text>
</comment>
<name>A0A4Q2UI60_9BACT</name>
<dbReference type="PANTHER" id="PTHR41709:SF2">
    <property type="entry name" value="CIRCADIAN CLOCK PROTEIN KAIB2"/>
    <property type="match status" value="1"/>
</dbReference>
<gene>
    <name evidence="2" type="ORF">EQG79_26205</name>
</gene>
<dbReference type="CDD" id="cd02978">
    <property type="entry name" value="KaiB_like"/>
    <property type="match status" value="1"/>
</dbReference>
<dbReference type="RefSeq" id="WP_077922991.1">
    <property type="nucleotide sequence ID" value="NZ_SBLB01000009.1"/>
</dbReference>
<dbReference type="Proteomes" id="UP000290407">
    <property type="component" value="Unassembled WGS sequence"/>
</dbReference>
<dbReference type="InterPro" id="IPR039022">
    <property type="entry name" value="KaiB-like"/>
</dbReference>
<feature type="domain" description="KaiB" evidence="1">
    <location>
        <begin position="22"/>
        <end position="103"/>
    </location>
</feature>